<dbReference type="AlphaFoldDB" id="A0A921EA70"/>
<dbReference type="Pfam" id="PF16119">
    <property type="entry name" value="DUF4835"/>
    <property type="match status" value="1"/>
</dbReference>
<reference evidence="1" key="1">
    <citation type="journal article" date="2021" name="PeerJ">
        <title>Extensive microbial diversity within the chicken gut microbiome revealed by metagenomics and culture.</title>
        <authorList>
            <person name="Gilroy R."/>
            <person name="Ravi A."/>
            <person name="Getino M."/>
            <person name="Pursley I."/>
            <person name="Horton D.L."/>
            <person name="Alikhan N.F."/>
            <person name="Baker D."/>
            <person name="Gharbi K."/>
            <person name="Hall N."/>
            <person name="Watson M."/>
            <person name="Adriaenssens E.M."/>
            <person name="Foster-Nyarko E."/>
            <person name="Jarju S."/>
            <person name="Secka A."/>
            <person name="Antonio M."/>
            <person name="Oren A."/>
            <person name="Chaudhuri R.R."/>
            <person name="La Ragione R."/>
            <person name="Hildebrand F."/>
            <person name="Pallen M.J."/>
        </authorList>
    </citation>
    <scope>NUCLEOTIDE SEQUENCE</scope>
    <source>
        <strain evidence="1">4100</strain>
    </source>
</reference>
<sequence>MVAVFVFPAKAVAQELICDVQLNTNNIATENDIFTELQEAVKNYMNDTKFSTAQIATNERINCRLNINIQEVTDGKIKCDIQVQSSRPVFNASYPTTLVNYHDTKVNFPFESGQRLNHVENDWDSDLTALLDYYAYLILAMDFDSFAPRGGQPFWDIVNNIVQMAQSRDADGWQTFGDTKNRAAVLAAFTQPSTAGLRDLTYTYHRKGLDEMTVSPDKGRANITQALDALDKVHKVSPMCVGLTMFEDAKFDEIVNIYTKSSDTERKTVYDLMSKLYPTETQKLEMLKNGTNKVN</sequence>
<dbReference type="EMBL" id="DYXT01000049">
    <property type="protein sequence ID" value="HJE39980.1"/>
    <property type="molecule type" value="Genomic_DNA"/>
</dbReference>
<protein>
    <submittedName>
        <fullName evidence="1">DUF4835 family protein</fullName>
    </submittedName>
</protein>
<evidence type="ECO:0000313" key="1">
    <source>
        <dbReference type="EMBL" id="HJE39980.1"/>
    </source>
</evidence>
<gene>
    <name evidence="1" type="ORF">K8V47_09525</name>
</gene>
<comment type="caution">
    <text evidence="1">The sequence shown here is derived from an EMBL/GenBank/DDBJ whole genome shotgun (WGS) entry which is preliminary data.</text>
</comment>
<proteinExistence type="predicted"/>
<dbReference type="InterPro" id="IPR032274">
    <property type="entry name" value="DUF4835"/>
</dbReference>
<organism evidence="1 2">
    <name type="scientific">Candidatus Amulumruptor caecigallinarius</name>
    <dbReference type="NCBI Taxonomy" id="2109911"/>
    <lineage>
        <taxon>Bacteria</taxon>
        <taxon>Pseudomonadati</taxon>
        <taxon>Bacteroidota</taxon>
        <taxon>Bacteroidia</taxon>
        <taxon>Bacteroidales</taxon>
        <taxon>Muribaculaceae</taxon>
        <taxon>Candidatus Amulumruptor</taxon>
    </lineage>
</organism>
<name>A0A921EA70_9BACT</name>
<accession>A0A921EA70</accession>
<reference evidence="1" key="2">
    <citation type="submission" date="2021-09" db="EMBL/GenBank/DDBJ databases">
        <authorList>
            <person name="Gilroy R."/>
        </authorList>
    </citation>
    <scope>NUCLEOTIDE SEQUENCE</scope>
    <source>
        <strain evidence="1">4100</strain>
    </source>
</reference>
<dbReference type="Proteomes" id="UP000711407">
    <property type="component" value="Unassembled WGS sequence"/>
</dbReference>
<evidence type="ECO:0000313" key="2">
    <source>
        <dbReference type="Proteomes" id="UP000711407"/>
    </source>
</evidence>